<sequence length="119" mass="13938">MPEKFGEMYSYSACLVNCRMNSMKSLCKCTPYYMPSDAHERVCTIHDLQCLNKYKEKLTYIYPVNALDSDGMDWELQNSLYCPDCLPDCELTHHRVQSFKTSLTIEENHKNKAYPYSIL</sequence>
<evidence type="ECO:0000256" key="5">
    <source>
        <dbReference type="ARBA" id="ARBA00022692"/>
    </source>
</evidence>
<keyword evidence="14" id="KW-1185">Reference proteome</keyword>
<evidence type="ECO:0000313" key="13">
    <source>
        <dbReference type="EMBL" id="KAG6464572.1"/>
    </source>
</evidence>
<organism evidence="13 14">
    <name type="scientific">Manduca sexta</name>
    <name type="common">Tobacco hawkmoth</name>
    <name type="synonym">Tobacco hornworm</name>
    <dbReference type="NCBI Taxonomy" id="7130"/>
    <lineage>
        <taxon>Eukaryota</taxon>
        <taxon>Metazoa</taxon>
        <taxon>Ecdysozoa</taxon>
        <taxon>Arthropoda</taxon>
        <taxon>Hexapoda</taxon>
        <taxon>Insecta</taxon>
        <taxon>Pterygota</taxon>
        <taxon>Neoptera</taxon>
        <taxon>Endopterygota</taxon>
        <taxon>Lepidoptera</taxon>
        <taxon>Glossata</taxon>
        <taxon>Ditrysia</taxon>
        <taxon>Bombycoidea</taxon>
        <taxon>Sphingidae</taxon>
        <taxon>Sphinginae</taxon>
        <taxon>Sphingini</taxon>
        <taxon>Manduca</taxon>
    </lineage>
</organism>
<keyword evidence="4 12" id="KW-0894">Sodium channel</keyword>
<keyword evidence="9" id="KW-0472">Membrane</keyword>
<evidence type="ECO:0000256" key="3">
    <source>
        <dbReference type="ARBA" id="ARBA00022448"/>
    </source>
</evidence>
<dbReference type="GO" id="GO:0005272">
    <property type="term" value="F:sodium channel activity"/>
    <property type="evidence" value="ECO:0007669"/>
    <property type="project" value="UniProtKB-KW"/>
</dbReference>
<dbReference type="InterPro" id="IPR001873">
    <property type="entry name" value="ENaC"/>
</dbReference>
<keyword evidence="3 12" id="KW-0813">Transport</keyword>
<evidence type="ECO:0000256" key="8">
    <source>
        <dbReference type="ARBA" id="ARBA00023065"/>
    </source>
</evidence>
<evidence type="ECO:0000256" key="11">
    <source>
        <dbReference type="ARBA" id="ARBA00023303"/>
    </source>
</evidence>
<comment type="caution">
    <text evidence="13">The sequence shown here is derived from an EMBL/GenBank/DDBJ whole genome shotgun (WGS) entry which is preliminary data.</text>
</comment>
<reference evidence="13" key="2">
    <citation type="submission" date="2020-12" db="EMBL/GenBank/DDBJ databases">
        <authorList>
            <person name="Kanost M."/>
        </authorList>
    </citation>
    <scope>NUCLEOTIDE SEQUENCE</scope>
</reference>
<evidence type="ECO:0000256" key="2">
    <source>
        <dbReference type="ARBA" id="ARBA00007193"/>
    </source>
</evidence>
<keyword evidence="6" id="KW-1133">Transmembrane helix</keyword>
<evidence type="ECO:0000256" key="6">
    <source>
        <dbReference type="ARBA" id="ARBA00022989"/>
    </source>
</evidence>
<comment type="similarity">
    <text evidence="2 12">Belongs to the amiloride-sensitive sodium channel (TC 1.A.6) family.</text>
</comment>
<keyword evidence="5 12" id="KW-0812">Transmembrane</keyword>
<dbReference type="GO" id="GO:0016020">
    <property type="term" value="C:membrane"/>
    <property type="evidence" value="ECO:0007669"/>
    <property type="project" value="UniProtKB-SubCell"/>
</dbReference>
<dbReference type="Proteomes" id="UP000791440">
    <property type="component" value="Unassembled WGS sequence"/>
</dbReference>
<keyword evidence="10 12" id="KW-0739">Sodium transport</keyword>
<evidence type="ECO:0000256" key="9">
    <source>
        <dbReference type="ARBA" id="ARBA00023136"/>
    </source>
</evidence>
<proteinExistence type="inferred from homology"/>
<dbReference type="EMBL" id="JH669204">
    <property type="protein sequence ID" value="KAG6464572.1"/>
    <property type="molecule type" value="Genomic_DNA"/>
</dbReference>
<name>A0A922CZU5_MANSE</name>
<accession>A0A922CZU5</accession>
<reference evidence="13" key="1">
    <citation type="journal article" date="2016" name="Insect Biochem. Mol. Biol.">
        <title>Multifaceted biological insights from a draft genome sequence of the tobacco hornworm moth, Manduca sexta.</title>
        <authorList>
            <person name="Kanost M.R."/>
            <person name="Arrese E.L."/>
            <person name="Cao X."/>
            <person name="Chen Y.R."/>
            <person name="Chellapilla S."/>
            <person name="Goldsmith M.R."/>
            <person name="Grosse-Wilde E."/>
            <person name="Heckel D.G."/>
            <person name="Herndon N."/>
            <person name="Jiang H."/>
            <person name="Papanicolaou A."/>
            <person name="Qu J."/>
            <person name="Soulages J.L."/>
            <person name="Vogel H."/>
            <person name="Walters J."/>
            <person name="Waterhouse R.M."/>
            <person name="Ahn S.J."/>
            <person name="Almeida F.C."/>
            <person name="An C."/>
            <person name="Aqrawi P."/>
            <person name="Bretschneider A."/>
            <person name="Bryant W.B."/>
            <person name="Bucks S."/>
            <person name="Chao H."/>
            <person name="Chevignon G."/>
            <person name="Christen J.M."/>
            <person name="Clarke D.F."/>
            <person name="Dittmer N.T."/>
            <person name="Ferguson L.C.F."/>
            <person name="Garavelou S."/>
            <person name="Gordon K.H.J."/>
            <person name="Gunaratna R.T."/>
            <person name="Han Y."/>
            <person name="Hauser F."/>
            <person name="He Y."/>
            <person name="Heidel-Fischer H."/>
            <person name="Hirsh A."/>
            <person name="Hu Y."/>
            <person name="Jiang H."/>
            <person name="Kalra D."/>
            <person name="Klinner C."/>
            <person name="Konig C."/>
            <person name="Kovar C."/>
            <person name="Kroll A.R."/>
            <person name="Kuwar S.S."/>
            <person name="Lee S.L."/>
            <person name="Lehman R."/>
            <person name="Li K."/>
            <person name="Li Z."/>
            <person name="Liang H."/>
            <person name="Lovelace S."/>
            <person name="Lu Z."/>
            <person name="Mansfield J.H."/>
            <person name="McCulloch K.J."/>
            <person name="Mathew T."/>
            <person name="Morton B."/>
            <person name="Muzny D.M."/>
            <person name="Neunemann D."/>
            <person name="Ongeri F."/>
            <person name="Pauchet Y."/>
            <person name="Pu L.L."/>
            <person name="Pyrousis I."/>
            <person name="Rao X.J."/>
            <person name="Redding A."/>
            <person name="Roesel C."/>
            <person name="Sanchez-Gracia A."/>
            <person name="Schaack S."/>
            <person name="Shukla A."/>
            <person name="Tetreau G."/>
            <person name="Wang Y."/>
            <person name="Xiong G.H."/>
            <person name="Traut W."/>
            <person name="Walsh T.K."/>
            <person name="Worley K.C."/>
            <person name="Wu D."/>
            <person name="Wu W."/>
            <person name="Wu Y.Q."/>
            <person name="Zhang X."/>
            <person name="Zou Z."/>
            <person name="Zucker H."/>
            <person name="Briscoe A.D."/>
            <person name="Burmester T."/>
            <person name="Clem R.J."/>
            <person name="Feyereisen R."/>
            <person name="Grimmelikhuijzen C.J.P."/>
            <person name="Hamodrakas S.J."/>
            <person name="Hansson B.S."/>
            <person name="Huguet E."/>
            <person name="Jermiin L.S."/>
            <person name="Lan Q."/>
            <person name="Lehman H.K."/>
            <person name="Lorenzen M."/>
            <person name="Merzendorfer H."/>
            <person name="Michalopoulos I."/>
            <person name="Morton D.B."/>
            <person name="Muthukrishnan S."/>
            <person name="Oakeshott J.G."/>
            <person name="Palmer W."/>
            <person name="Park Y."/>
            <person name="Passarelli A.L."/>
            <person name="Rozas J."/>
            <person name="Schwartz L.M."/>
            <person name="Smith W."/>
            <person name="Southgate A."/>
            <person name="Vilcinskas A."/>
            <person name="Vogt R."/>
            <person name="Wang P."/>
            <person name="Werren J."/>
            <person name="Yu X.Q."/>
            <person name="Zhou J.J."/>
            <person name="Brown S.J."/>
            <person name="Scherer S.E."/>
            <person name="Richards S."/>
            <person name="Blissard G.W."/>
        </authorList>
    </citation>
    <scope>NUCLEOTIDE SEQUENCE</scope>
</reference>
<protein>
    <submittedName>
        <fullName evidence="13">Uncharacterized protein</fullName>
    </submittedName>
</protein>
<evidence type="ECO:0000256" key="4">
    <source>
        <dbReference type="ARBA" id="ARBA00022461"/>
    </source>
</evidence>
<keyword evidence="8 12" id="KW-0406">Ion transport</keyword>
<evidence type="ECO:0000256" key="12">
    <source>
        <dbReference type="RuleBase" id="RU000679"/>
    </source>
</evidence>
<dbReference type="Pfam" id="PF00858">
    <property type="entry name" value="ASC"/>
    <property type="match status" value="1"/>
</dbReference>
<comment type="subcellular location">
    <subcellularLocation>
        <location evidence="1">Membrane</location>
        <topology evidence="1">Multi-pass membrane protein</topology>
    </subcellularLocation>
</comment>
<evidence type="ECO:0000256" key="10">
    <source>
        <dbReference type="ARBA" id="ARBA00023201"/>
    </source>
</evidence>
<dbReference type="AlphaFoldDB" id="A0A922CZU5"/>
<gene>
    <name evidence="13" type="ORF">O3G_MSEX014609</name>
</gene>
<evidence type="ECO:0000256" key="7">
    <source>
        <dbReference type="ARBA" id="ARBA00023053"/>
    </source>
</evidence>
<keyword evidence="11 12" id="KW-0407">Ion channel</keyword>
<evidence type="ECO:0000313" key="14">
    <source>
        <dbReference type="Proteomes" id="UP000791440"/>
    </source>
</evidence>
<keyword evidence="7" id="KW-0915">Sodium</keyword>
<evidence type="ECO:0000256" key="1">
    <source>
        <dbReference type="ARBA" id="ARBA00004141"/>
    </source>
</evidence>